<reference evidence="10 11" key="1">
    <citation type="submission" date="2019-02" db="EMBL/GenBank/DDBJ databases">
        <title>Deep-cultivation of Planctomycetes and their phenomic and genomic characterization uncovers novel biology.</title>
        <authorList>
            <person name="Wiegand S."/>
            <person name="Jogler M."/>
            <person name="Boedeker C."/>
            <person name="Pinto D."/>
            <person name="Vollmers J."/>
            <person name="Rivas-Marin E."/>
            <person name="Kohn T."/>
            <person name="Peeters S.H."/>
            <person name="Heuer A."/>
            <person name="Rast P."/>
            <person name="Oberbeckmann S."/>
            <person name="Bunk B."/>
            <person name="Jeske O."/>
            <person name="Meyerdierks A."/>
            <person name="Storesund J.E."/>
            <person name="Kallscheuer N."/>
            <person name="Luecker S."/>
            <person name="Lage O.M."/>
            <person name="Pohl T."/>
            <person name="Merkel B.J."/>
            <person name="Hornburger P."/>
            <person name="Mueller R.-W."/>
            <person name="Bruemmer F."/>
            <person name="Labrenz M."/>
            <person name="Spormann A.M."/>
            <person name="Op den Camp H."/>
            <person name="Overmann J."/>
            <person name="Amann R."/>
            <person name="Jetten M.S.M."/>
            <person name="Mascher T."/>
            <person name="Medema M.H."/>
            <person name="Devos D.P."/>
            <person name="Kaster A.-K."/>
            <person name="Ovreas L."/>
            <person name="Rohde M."/>
            <person name="Galperin M.Y."/>
            <person name="Jogler C."/>
        </authorList>
    </citation>
    <scope>NUCLEOTIDE SEQUENCE [LARGE SCALE GENOMIC DNA]</scope>
    <source>
        <strain evidence="10 11">HG15A2</strain>
    </source>
</reference>
<feature type="domain" description="SAICAR synthetase/ADE2 N-terminal" evidence="9">
    <location>
        <begin position="17"/>
        <end position="271"/>
    </location>
</feature>
<dbReference type="Gene3D" id="3.30.200.20">
    <property type="entry name" value="Phosphorylase Kinase, domain 1"/>
    <property type="match status" value="1"/>
</dbReference>
<dbReference type="CDD" id="cd01414">
    <property type="entry name" value="SAICAR_synt_Sc"/>
    <property type="match status" value="1"/>
</dbReference>
<dbReference type="InterPro" id="IPR018236">
    <property type="entry name" value="SAICAR_synthetase_CS"/>
</dbReference>
<dbReference type="PROSITE" id="PS01057">
    <property type="entry name" value="SAICAR_SYNTHETASE_1"/>
    <property type="match status" value="1"/>
</dbReference>
<evidence type="ECO:0000256" key="7">
    <source>
        <dbReference type="ARBA" id="ARBA00048475"/>
    </source>
</evidence>
<dbReference type="Pfam" id="PF01259">
    <property type="entry name" value="SAICAR_synt"/>
    <property type="match status" value="1"/>
</dbReference>
<dbReference type="InterPro" id="IPR028923">
    <property type="entry name" value="SAICAR_synt/ADE2_N"/>
</dbReference>
<dbReference type="InterPro" id="IPR001636">
    <property type="entry name" value="SAICAR_synth"/>
</dbReference>
<keyword evidence="3 8" id="KW-0436">Ligase</keyword>
<keyword evidence="4 8" id="KW-0547">Nucleotide-binding</keyword>
<dbReference type="AlphaFoldDB" id="A0A517N0T7"/>
<gene>
    <name evidence="8 10" type="primary">purC</name>
    <name evidence="10" type="ORF">HG15A2_39770</name>
</gene>
<dbReference type="Gene3D" id="3.30.470.20">
    <property type="entry name" value="ATP-grasp fold, B domain"/>
    <property type="match status" value="1"/>
</dbReference>
<dbReference type="GO" id="GO:0005737">
    <property type="term" value="C:cytoplasm"/>
    <property type="evidence" value="ECO:0007669"/>
    <property type="project" value="TreeGrafter"/>
</dbReference>
<dbReference type="PROSITE" id="PS01058">
    <property type="entry name" value="SAICAR_SYNTHETASE_2"/>
    <property type="match status" value="1"/>
</dbReference>
<dbReference type="RefSeq" id="WP_145062251.1">
    <property type="nucleotide sequence ID" value="NZ_CP036263.1"/>
</dbReference>
<proteinExistence type="inferred from homology"/>
<dbReference type="NCBIfam" id="TIGR00081">
    <property type="entry name" value="purC"/>
    <property type="match status" value="1"/>
</dbReference>
<evidence type="ECO:0000256" key="4">
    <source>
        <dbReference type="ARBA" id="ARBA00022741"/>
    </source>
</evidence>
<evidence type="ECO:0000256" key="1">
    <source>
        <dbReference type="ARBA" id="ARBA00004672"/>
    </source>
</evidence>
<dbReference type="GO" id="GO:0005524">
    <property type="term" value="F:ATP binding"/>
    <property type="evidence" value="ECO:0007669"/>
    <property type="project" value="UniProtKB-KW"/>
</dbReference>
<evidence type="ECO:0000259" key="9">
    <source>
        <dbReference type="Pfam" id="PF01259"/>
    </source>
</evidence>
<dbReference type="UniPathway" id="UPA00074">
    <property type="reaction ID" value="UER00131"/>
</dbReference>
<dbReference type="SUPFAM" id="SSF56104">
    <property type="entry name" value="SAICAR synthase-like"/>
    <property type="match status" value="1"/>
</dbReference>
<dbReference type="PANTHER" id="PTHR43700:SF1">
    <property type="entry name" value="PHOSPHORIBOSYLAMINOIMIDAZOLE-SUCCINOCARBOXAMIDE SYNTHASE"/>
    <property type="match status" value="1"/>
</dbReference>
<dbReference type="FunFam" id="3.30.470.20:FF:000015">
    <property type="entry name" value="Phosphoribosylaminoimidazole-succinocarboxamide synthase"/>
    <property type="match status" value="1"/>
</dbReference>
<evidence type="ECO:0000256" key="8">
    <source>
        <dbReference type="HAMAP-Rule" id="MF_00137"/>
    </source>
</evidence>
<evidence type="ECO:0000256" key="5">
    <source>
        <dbReference type="ARBA" id="ARBA00022755"/>
    </source>
</evidence>
<name>A0A517N0T7_9BACT</name>
<dbReference type="HAMAP" id="MF_00137">
    <property type="entry name" value="SAICAR_synth"/>
    <property type="match status" value="1"/>
</dbReference>
<dbReference type="EC" id="6.3.2.6" evidence="8"/>
<dbReference type="EMBL" id="CP036263">
    <property type="protein sequence ID" value="QDT00638.1"/>
    <property type="molecule type" value="Genomic_DNA"/>
</dbReference>
<comment type="similarity">
    <text evidence="2 8">Belongs to the SAICAR synthetase family.</text>
</comment>
<dbReference type="OrthoDB" id="9801549at2"/>
<dbReference type="Proteomes" id="UP000319852">
    <property type="component" value="Chromosome"/>
</dbReference>
<organism evidence="10 11">
    <name type="scientific">Adhaeretor mobilis</name>
    <dbReference type="NCBI Taxonomy" id="1930276"/>
    <lineage>
        <taxon>Bacteria</taxon>
        <taxon>Pseudomonadati</taxon>
        <taxon>Planctomycetota</taxon>
        <taxon>Planctomycetia</taxon>
        <taxon>Pirellulales</taxon>
        <taxon>Lacipirellulaceae</taxon>
        <taxon>Adhaeretor</taxon>
    </lineage>
</organism>
<keyword evidence="11" id="KW-1185">Reference proteome</keyword>
<comment type="catalytic activity">
    <reaction evidence="7 8">
        <text>5-amino-1-(5-phospho-D-ribosyl)imidazole-4-carboxylate + L-aspartate + ATP = (2S)-2-[5-amino-1-(5-phospho-beta-D-ribosyl)imidazole-4-carboxamido]succinate + ADP + phosphate + 2 H(+)</text>
        <dbReference type="Rhea" id="RHEA:22628"/>
        <dbReference type="ChEBI" id="CHEBI:15378"/>
        <dbReference type="ChEBI" id="CHEBI:29991"/>
        <dbReference type="ChEBI" id="CHEBI:30616"/>
        <dbReference type="ChEBI" id="CHEBI:43474"/>
        <dbReference type="ChEBI" id="CHEBI:58443"/>
        <dbReference type="ChEBI" id="CHEBI:77657"/>
        <dbReference type="ChEBI" id="CHEBI:456216"/>
        <dbReference type="EC" id="6.3.2.6"/>
    </reaction>
</comment>
<evidence type="ECO:0000256" key="2">
    <source>
        <dbReference type="ARBA" id="ARBA00010190"/>
    </source>
</evidence>
<evidence type="ECO:0000256" key="3">
    <source>
        <dbReference type="ARBA" id="ARBA00022598"/>
    </source>
</evidence>
<dbReference type="PANTHER" id="PTHR43700">
    <property type="entry name" value="PHOSPHORIBOSYLAMINOIMIDAZOLE-SUCCINOCARBOXAMIDE SYNTHASE"/>
    <property type="match status" value="1"/>
</dbReference>
<comment type="pathway">
    <text evidence="1 8">Purine metabolism; IMP biosynthesis via de novo pathway; 5-amino-1-(5-phospho-D-ribosyl)imidazole-4-carboxamide from 5-amino-1-(5-phospho-D-ribosyl)imidazole-4-carboxylate: step 1/2.</text>
</comment>
<dbReference type="GO" id="GO:0006189">
    <property type="term" value="P:'de novo' IMP biosynthetic process"/>
    <property type="evidence" value="ECO:0007669"/>
    <property type="project" value="UniProtKB-UniRule"/>
</dbReference>
<dbReference type="GO" id="GO:0004639">
    <property type="term" value="F:phosphoribosylaminoimidazolesuccinocarboxamide synthase activity"/>
    <property type="evidence" value="ECO:0007669"/>
    <property type="project" value="UniProtKB-UniRule"/>
</dbReference>
<sequence>MTQSPLLESSLPGILCRRGKVRDVYDLGDTLLLVSSDRISAYDWVMPNGVPDKGRVLTEMSNFWFALLADSQLGIANHLLETDVTKMDLPAGIDIEPLAGRTILVRKTQVVPVECVVRGYLSGSGWQEYQESQTVCGVELPPGLVESDQLPEPIFTPATKAEQGDHDENITFQQMCNIVGQELSEELREKSIDIYQRGAEHARSVGIILADTKFEFGQQDGKLILIDEAMTPDSSRFWPADQYEPGSGQPSYDKQFVRDWLTQSGWDKNSEPPELPEEVVAKTRAKYVEAFELITGATFAW</sequence>
<evidence type="ECO:0000256" key="6">
    <source>
        <dbReference type="ARBA" id="ARBA00022840"/>
    </source>
</evidence>
<evidence type="ECO:0000313" key="11">
    <source>
        <dbReference type="Proteomes" id="UP000319852"/>
    </source>
</evidence>
<evidence type="ECO:0000313" key="10">
    <source>
        <dbReference type="EMBL" id="QDT00638.1"/>
    </source>
</evidence>
<dbReference type="NCBIfam" id="NF010568">
    <property type="entry name" value="PRK13961.1"/>
    <property type="match status" value="1"/>
</dbReference>
<keyword evidence="5 8" id="KW-0658">Purine biosynthesis</keyword>
<keyword evidence="6 8" id="KW-0067">ATP-binding</keyword>
<protein>
    <recommendedName>
        <fullName evidence="8">Phosphoribosylaminoimidazole-succinocarboxamide synthase</fullName>
        <ecNumber evidence="8">6.3.2.6</ecNumber>
    </recommendedName>
    <alternativeName>
        <fullName evidence="8">SAICAR synthetase</fullName>
    </alternativeName>
</protein>
<accession>A0A517N0T7</accession>
<dbReference type="KEGG" id="amob:HG15A2_39770"/>